<gene>
    <name evidence="12" type="ordered locus">Hoch_2217</name>
</gene>
<dbReference type="InterPro" id="IPR048445">
    <property type="entry name" value="DncV-like_NTFase"/>
</dbReference>
<dbReference type="InterPro" id="IPR006116">
    <property type="entry name" value="NT_2-5OAS_ClassI-CCAase"/>
</dbReference>
<keyword evidence="13" id="KW-1185">Reference proteome</keyword>
<evidence type="ECO:0000313" key="13">
    <source>
        <dbReference type="Proteomes" id="UP000001880"/>
    </source>
</evidence>
<dbReference type="CDD" id="cd05400">
    <property type="entry name" value="NT_2-5OAS_ClassI-CCAase"/>
    <property type="match status" value="1"/>
</dbReference>
<dbReference type="EMBL" id="CP001804">
    <property type="protein sequence ID" value="ACY14762.1"/>
    <property type="molecule type" value="Genomic_DNA"/>
</dbReference>
<dbReference type="OrthoDB" id="5569081at2"/>
<evidence type="ECO:0000259" key="11">
    <source>
        <dbReference type="Pfam" id="PF21654"/>
    </source>
</evidence>
<evidence type="ECO:0000256" key="5">
    <source>
        <dbReference type="ARBA" id="ARBA00022840"/>
    </source>
</evidence>
<dbReference type="InterPro" id="IPR043519">
    <property type="entry name" value="NT_sf"/>
</dbReference>
<evidence type="ECO:0000313" key="12">
    <source>
        <dbReference type="EMBL" id="ACY14762.1"/>
    </source>
</evidence>
<feature type="domain" description="Cyclic GMP-AMP synthase DncV-like nucleotidyltransferase" evidence="11">
    <location>
        <begin position="48"/>
        <end position="127"/>
    </location>
</feature>
<dbReference type="STRING" id="502025.Hoch_2217"/>
<evidence type="ECO:0000256" key="4">
    <source>
        <dbReference type="ARBA" id="ARBA00022741"/>
    </source>
</evidence>
<keyword evidence="7" id="KW-0546">Nucleotide metabolism</keyword>
<keyword evidence="4" id="KW-0547">Nucleotide-binding</keyword>
<evidence type="ECO:0000256" key="3">
    <source>
        <dbReference type="ARBA" id="ARBA00022723"/>
    </source>
</evidence>
<evidence type="ECO:0000256" key="2">
    <source>
        <dbReference type="ARBA" id="ARBA00022695"/>
    </source>
</evidence>
<keyword evidence="8" id="KW-0051">Antiviral defense</keyword>
<sequence>MTLQPLFRRFHDAIQLEDRKQNADLRDKRERIKKRLRENLRPHTFESFNQGSYAMGTGVRPLNGDYDIDVGIVFNKLYKQEVTPLQAKQLVYDAVKEHTARVDWKNPCITVYYQQSGKLKYHVDLVVFARDRHDANKLWLARSKQNAAPAQQEWQADDRKGFIAAVKDRSTGEDGYQFRRVIRYLKRWADLHFPHTGHAKPSGFALTVAAASWFRAHSRSGDYDDLAATLNLVETMRGRFSYNGRLSLRFSHEPRDDVFGRMNDQQMREFSQRLEALAGYLQEAQRTTLVAPLRDAFGDDFPAQ</sequence>
<dbReference type="AlphaFoldDB" id="D0LHT3"/>
<dbReference type="RefSeq" id="WP_012827370.1">
    <property type="nucleotide sequence ID" value="NC_013440.1"/>
</dbReference>
<evidence type="ECO:0000256" key="9">
    <source>
        <dbReference type="ARBA" id="ARBA00044145"/>
    </source>
</evidence>
<protein>
    <recommendedName>
        <fullName evidence="9">Cyclic GMP-AMP synthase</fullName>
    </recommendedName>
</protein>
<reference evidence="12 13" key="1">
    <citation type="journal article" date="2010" name="Stand. Genomic Sci.">
        <title>Complete genome sequence of Haliangium ochraceum type strain (SMP-2).</title>
        <authorList>
            <consortium name="US DOE Joint Genome Institute (JGI-PGF)"/>
            <person name="Ivanova N."/>
            <person name="Daum C."/>
            <person name="Lang E."/>
            <person name="Abt B."/>
            <person name="Kopitz M."/>
            <person name="Saunders E."/>
            <person name="Lapidus A."/>
            <person name="Lucas S."/>
            <person name="Glavina Del Rio T."/>
            <person name="Nolan M."/>
            <person name="Tice H."/>
            <person name="Copeland A."/>
            <person name="Cheng J.F."/>
            <person name="Chen F."/>
            <person name="Bruce D."/>
            <person name="Goodwin L."/>
            <person name="Pitluck S."/>
            <person name="Mavromatis K."/>
            <person name="Pati A."/>
            <person name="Mikhailova N."/>
            <person name="Chen A."/>
            <person name="Palaniappan K."/>
            <person name="Land M."/>
            <person name="Hauser L."/>
            <person name="Chang Y.J."/>
            <person name="Jeffries C.D."/>
            <person name="Detter J.C."/>
            <person name="Brettin T."/>
            <person name="Rohde M."/>
            <person name="Goker M."/>
            <person name="Bristow J."/>
            <person name="Markowitz V."/>
            <person name="Eisen J.A."/>
            <person name="Hugenholtz P."/>
            <person name="Kyrpides N.C."/>
            <person name="Klenk H.P."/>
        </authorList>
    </citation>
    <scope>NUCLEOTIDE SEQUENCE [LARGE SCALE GENOMIC DNA]</scope>
    <source>
        <strain evidence="13">DSM 14365 / CIP 107738 / JCM 11303 / AJ 13395 / SMP-2</strain>
    </source>
</reference>
<accession>D0LHT3</accession>
<evidence type="ECO:0000256" key="6">
    <source>
        <dbReference type="ARBA" id="ARBA00022842"/>
    </source>
</evidence>
<evidence type="ECO:0000256" key="7">
    <source>
        <dbReference type="ARBA" id="ARBA00023080"/>
    </source>
</evidence>
<dbReference type="Pfam" id="PF21654">
    <property type="entry name" value="DncV-like_NTFase"/>
    <property type="match status" value="1"/>
</dbReference>
<dbReference type="GO" id="GO:0005524">
    <property type="term" value="F:ATP binding"/>
    <property type="evidence" value="ECO:0007669"/>
    <property type="project" value="UniProtKB-KW"/>
</dbReference>
<keyword evidence="3" id="KW-0479">Metal-binding</keyword>
<dbReference type="Gene3D" id="3.30.460.10">
    <property type="entry name" value="Beta Polymerase, domain 2"/>
    <property type="match status" value="1"/>
</dbReference>
<dbReference type="GO" id="GO:0016779">
    <property type="term" value="F:nucleotidyltransferase activity"/>
    <property type="evidence" value="ECO:0007669"/>
    <property type="project" value="UniProtKB-KW"/>
</dbReference>
<dbReference type="Proteomes" id="UP000001880">
    <property type="component" value="Chromosome"/>
</dbReference>
<name>D0LHT3_HALO1</name>
<keyword evidence="2" id="KW-0548">Nucleotidyltransferase</keyword>
<proteinExistence type="predicted"/>
<dbReference type="GO" id="GO:0051607">
    <property type="term" value="P:defense response to virus"/>
    <property type="evidence" value="ECO:0007669"/>
    <property type="project" value="UniProtKB-KW"/>
</dbReference>
<evidence type="ECO:0000256" key="8">
    <source>
        <dbReference type="ARBA" id="ARBA00023118"/>
    </source>
</evidence>
<dbReference type="eggNOG" id="ENOG502Z9ZM">
    <property type="taxonomic scope" value="Bacteria"/>
</dbReference>
<dbReference type="GO" id="GO:0046872">
    <property type="term" value="F:metal ion binding"/>
    <property type="evidence" value="ECO:0007669"/>
    <property type="project" value="UniProtKB-KW"/>
</dbReference>
<keyword evidence="1" id="KW-0808">Transferase</keyword>
<comment type="catalytic activity">
    <reaction evidence="10">
        <text>GTP + ATP = 3',3'-cGAMP + 2 diphosphate</text>
        <dbReference type="Rhea" id="RHEA:35647"/>
        <dbReference type="ChEBI" id="CHEBI:30616"/>
        <dbReference type="ChEBI" id="CHEBI:33019"/>
        <dbReference type="ChEBI" id="CHEBI:37565"/>
        <dbReference type="ChEBI" id="CHEBI:71501"/>
    </reaction>
    <physiologicalReaction direction="left-to-right" evidence="10">
        <dbReference type="Rhea" id="RHEA:35648"/>
    </physiologicalReaction>
</comment>
<evidence type="ECO:0000256" key="1">
    <source>
        <dbReference type="ARBA" id="ARBA00022679"/>
    </source>
</evidence>
<dbReference type="KEGG" id="hoh:Hoch_2217"/>
<dbReference type="HOGENOM" id="CLU_068675_0_0_7"/>
<dbReference type="SUPFAM" id="SSF81301">
    <property type="entry name" value="Nucleotidyltransferase"/>
    <property type="match status" value="1"/>
</dbReference>
<evidence type="ECO:0000256" key="10">
    <source>
        <dbReference type="ARBA" id="ARBA00048304"/>
    </source>
</evidence>
<dbReference type="GO" id="GO:0009117">
    <property type="term" value="P:nucleotide metabolic process"/>
    <property type="evidence" value="ECO:0007669"/>
    <property type="project" value="UniProtKB-KW"/>
</dbReference>
<keyword evidence="5" id="KW-0067">ATP-binding</keyword>
<organism evidence="12 13">
    <name type="scientific">Haliangium ochraceum (strain DSM 14365 / JCM 11303 / SMP-2)</name>
    <dbReference type="NCBI Taxonomy" id="502025"/>
    <lineage>
        <taxon>Bacteria</taxon>
        <taxon>Pseudomonadati</taxon>
        <taxon>Myxococcota</taxon>
        <taxon>Polyangia</taxon>
        <taxon>Haliangiales</taxon>
        <taxon>Kofleriaceae</taxon>
        <taxon>Haliangium</taxon>
    </lineage>
</organism>
<keyword evidence="6" id="KW-0460">Magnesium</keyword>